<feature type="domain" description="HTH tetR-type" evidence="5">
    <location>
        <begin position="11"/>
        <end position="71"/>
    </location>
</feature>
<evidence type="ECO:0000256" key="3">
    <source>
        <dbReference type="ARBA" id="ARBA00023163"/>
    </source>
</evidence>
<dbReference type="Gene3D" id="1.10.357.10">
    <property type="entry name" value="Tetracycline Repressor, domain 2"/>
    <property type="match status" value="1"/>
</dbReference>
<protein>
    <submittedName>
        <fullName evidence="6">TetR/AcrR family transcriptional regulator</fullName>
    </submittedName>
</protein>
<dbReference type="InterPro" id="IPR001647">
    <property type="entry name" value="HTH_TetR"/>
</dbReference>
<evidence type="ECO:0000313" key="7">
    <source>
        <dbReference type="Proteomes" id="UP000553776"/>
    </source>
</evidence>
<dbReference type="GO" id="GO:0000976">
    <property type="term" value="F:transcription cis-regulatory region binding"/>
    <property type="evidence" value="ECO:0007669"/>
    <property type="project" value="TreeGrafter"/>
</dbReference>
<sequence length="197" mass="22084">MPIRRERSDAAENRRLILQTAQSLFAEHGVNEVSMHQIAKTAGIGQGTLYRRYAHKGDLCSDLMEDNNRIVMNTIDSFLQLNANSLPPRERLGGVLDLMIDFIDDKAQLLIPLHNVYMCEGGSSAFFRSPIYTYLMNTLTGLLQEIGDSGPNASDPAFTAHVILCSMNPVGYLHLRNDKGCSKEDVKRHFRRLYAGI</sequence>
<dbReference type="InterPro" id="IPR009057">
    <property type="entry name" value="Homeodomain-like_sf"/>
</dbReference>
<keyword evidence="1" id="KW-0805">Transcription regulation</keyword>
<dbReference type="PANTHER" id="PTHR30055">
    <property type="entry name" value="HTH-TYPE TRANSCRIPTIONAL REGULATOR RUTR"/>
    <property type="match status" value="1"/>
</dbReference>
<organism evidence="6 7">
    <name type="scientific">Cohnella xylanilytica</name>
    <dbReference type="NCBI Taxonomy" id="557555"/>
    <lineage>
        <taxon>Bacteria</taxon>
        <taxon>Bacillati</taxon>
        <taxon>Bacillota</taxon>
        <taxon>Bacilli</taxon>
        <taxon>Bacillales</taxon>
        <taxon>Paenibacillaceae</taxon>
        <taxon>Cohnella</taxon>
    </lineage>
</organism>
<comment type="caution">
    <text evidence="6">The sequence shown here is derived from an EMBL/GenBank/DDBJ whole genome shotgun (WGS) entry which is preliminary data.</text>
</comment>
<name>A0A841TUA4_9BACL</name>
<dbReference type="GO" id="GO:0003700">
    <property type="term" value="F:DNA-binding transcription factor activity"/>
    <property type="evidence" value="ECO:0007669"/>
    <property type="project" value="TreeGrafter"/>
</dbReference>
<accession>A0A841TUA4</accession>
<dbReference type="PRINTS" id="PR00455">
    <property type="entry name" value="HTHTETR"/>
</dbReference>
<reference evidence="6 7" key="1">
    <citation type="submission" date="2020-08" db="EMBL/GenBank/DDBJ databases">
        <title>Cohnella phylogeny.</title>
        <authorList>
            <person name="Dunlap C."/>
        </authorList>
    </citation>
    <scope>NUCLEOTIDE SEQUENCE [LARGE SCALE GENOMIC DNA]</scope>
    <source>
        <strain evidence="6 7">DSM 25239</strain>
    </source>
</reference>
<gene>
    <name evidence="6" type="ORF">H7B90_04445</name>
</gene>
<keyword evidence="2 4" id="KW-0238">DNA-binding</keyword>
<keyword evidence="3" id="KW-0804">Transcription</keyword>
<dbReference type="PROSITE" id="PS50977">
    <property type="entry name" value="HTH_TETR_2"/>
    <property type="match status" value="1"/>
</dbReference>
<dbReference type="AlphaFoldDB" id="A0A841TUA4"/>
<evidence type="ECO:0000256" key="1">
    <source>
        <dbReference type="ARBA" id="ARBA00023015"/>
    </source>
</evidence>
<evidence type="ECO:0000313" key="6">
    <source>
        <dbReference type="EMBL" id="MBB6690648.1"/>
    </source>
</evidence>
<dbReference type="Proteomes" id="UP000553776">
    <property type="component" value="Unassembled WGS sequence"/>
</dbReference>
<dbReference type="RefSeq" id="WP_185134680.1">
    <property type="nucleotide sequence ID" value="NZ_BORM01000012.1"/>
</dbReference>
<evidence type="ECO:0000256" key="2">
    <source>
        <dbReference type="ARBA" id="ARBA00023125"/>
    </source>
</evidence>
<evidence type="ECO:0000259" key="5">
    <source>
        <dbReference type="PROSITE" id="PS50977"/>
    </source>
</evidence>
<dbReference type="Pfam" id="PF00440">
    <property type="entry name" value="TetR_N"/>
    <property type="match status" value="1"/>
</dbReference>
<dbReference type="SUPFAM" id="SSF46689">
    <property type="entry name" value="Homeodomain-like"/>
    <property type="match status" value="1"/>
</dbReference>
<proteinExistence type="predicted"/>
<dbReference type="EMBL" id="JACJVR010000014">
    <property type="protein sequence ID" value="MBB6690648.1"/>
    <property type="molecule type" value="Genomic_DNA"/>
</dbReference>
<dbReference type="InterPro" id="IPR050109">
    <property type="entry name" value="HTH-type_TetR-like_transc_reg"/>
</dbReference>
<keyword evidence="7" id="KW-1185">Reference proteome</keyword>
<evidence type="ECO:0000256" key="4">
    <source>
        <dbReference type="PROSITE-ProRule" id="PRU00335"/>
    </source>
</evidence>
<feature type="DNA-binding region" description="H-T-H motif" evidence="4">
    <location>
        <begin position="34"/>
        <end position="53"/>
    </location>
</feature>
<dbReference type="PANTHER" id="PTHR30055:SF234">
    <property type="entry name" value="HTH-TYPE TRANSCRIPTIONAL REGULATOR BETI"/>
    <property type="match status" value="1"/>
</dbReference>